<protein>
    <submittedName>
        <fullName evidence="1">NAD(P)-dependent dehydrogenase (Short-subunit alcohol dehydrogenase family)</fullName>
    </submittedName>
</protein>
<proteinExistence type="predicted"/>
<dbReference type="InterPro" id="IPR036291">
    <property type="entry name" value="NAD(P)-bd_dom_sf"/>
</dbReference>
<gene>
    <name evidence="1" type="ORF">GGR00_001068</name>
</gene>
<dbReference type="AlphaFoldDB" id="A0A7X0F590"/>
<keyword evidence="2" id="KW-1185">Reference proteome</keyword>
<dbReference type="SUPFAM" id="SSF51735">
    <property type="entry name" value="NAD(P)-binding Rossmann-fold domains"/>
    <property type="match status" value="1"/>
</dbReference>
<dbReference type="Gene3D" id="3.40.50.720">
    <property type="entry name" value="NAD(P)-binding Rossmann-like Domain"/>
    <property type="match status" value="1"/>
</dbReference>
<comment type="caution">
    <text evidence="1">The sequence shown here is derived from an EMBL/GenBank/DDBJ whole genome shotgun (WGS) entry which is preliminary data.</text>
</comment>
<dbReference type="Proteomes" id="UP000536262">
    <property type="component" value="Unassembled WGS sequence"/>
</dbReference>
<evidence type="ECO:0000313" key="1">
    <source>
        <dbReference type="EMBL" id="MBB6353300.1"/>
    </source>
</evidence>
<dbReference type="EMBL" id="JACHOU010000002">
    <property type="protein sequence ID" value="MBB6353300.1"/>
    <property type="molecule type" value="Genomic_DNA"/>
</dbReference>
<evidence type="ECO:0000313" key="2">
    <source>
        <dbReference type="Proteomes" id="UP000536262"/>
    </source>
</evidence>
<name>A0A7X0F590_9HYPH</name>
<accession>A0A7X0F590</accession>
<organism evidence="1 2">
    <name type="scientific">Aminobacter aganoensis</name>
    <dbReference type="NCBI Taxonomy" id="83264"/>
    <lineage>
        <taxon>Bacteria</taxon>
        <taxon>Pseudomonadati</taxon>
        <taxon>Pseudomonadota</taxon>
        <taxon>Alphaproteobacteria</taxon>
        <taxon>Hyphomicrobiales</taxon>
        <taxon>Phyllobacteriaceae</taxon>
        <taxon>Aminobacter</taxon>
    </lineage>
</organism>
<reference evidence="1 2" key="1">
    <citation type="submission" date="2020-08" db="EMBL/GenBank/DDBJ databases">
        <title>Genomic Encyclopedia of Type Strains, Phase IV (KMG-IV): sequencing the most valuable type-strain genomes for metagenomic binning, comparative biology and taxonomic classification.</title>
        <authorList>
            <person name="Goeker M."/>
        </authorList>
    </citation>
    <scope>NUCLEOTIDE SEQUENCE [LARGE SCALE GENOMIC DNA]</scope>
    <source>
        <strain evidence="1 2">DSM 7051</strain>
    </source>
</reference>
<sequence>MSRQLPGEDEMLLENRTAIVYGGGGAIGGAVATAFARDGARVFLTGRLVD</sequence>